<proteinExistence type="predicted"/>
<feature type="compositionally biased region" description="Basic and acidic residues" evidence="3">
    <location>
        <begin position="237"/>
        <end position="249"/>
    </location>
</feature>
<dbReference type="AlphaFoldDB" id="A0A1Y5IBA3"/>
<dbReference type="PROSITE" id="PS00197">
    <property type="entry name" value="2FE2S_FER_1"/>
    <property type="match status" value="1"/>
</dbReference>
<protein>
    <recommendedName>
        <fullName evidence="5">2Fe-2S ferredoxin-type domain-containing protein</fullName>
    </recommendedName>
</protein>
<feature type="compositionally biased region" description="Basic and acidic residues" evidence="3">
    <location>
        <begin position="259"/>
        <end position="275"/>
    </location>
</feature>
<dbReference type="InterPro" id="IPR036010">
    <property type="entry name" value="2Fe-2S_ferredoxin-like_sf"/>
</dbReference>
<feature type="region of interest" description="Disordered" evidence="3">
    <location>
        <begin position="227"/>
        <end position="295"/>
    </location>
</feature>
<gene>
    <name evidence="4" type="ORF">BE221DRAFT_112051</name>
</gene>
<dbReference type="Proteomes" id="UP000195557">
    <property type="component" value="Unassembled WGS sequence"/>
</dbReference>
<evidence type="ECO:0000256" key="1">
    <source>
        <dbReference type="ARBA" id="ARBA00022714"/>
    </source>
</evidence>
<evidence type="ECO:0000313" key="4">
    <source>
        <dbReference type="EMBL" id="OUS46761.1"/>
    </source>
</evidence>
<keyword evidence="1" id="KW-0479">Metal-binding</keyword>
<keyword evidence="1" id="KW-0001">2Fe-2S</keyword>
<keyword evidence="1" id="KW-0411">Iron-sulfur</keyword>
<accession>A0A1Y5IBA3</accession>
<organism evidence="4">
    <name type="scientific">Ostreococcus tauri</name>
    <name type="common">Marine green alga</name>
    <dbReference type="NCBI Taxonomy" id="70448"/>
    <lineage>
        <taxon>Eukaryota</taxon>
        <taxon>Viridiplantae</taxon>
        <taxon>Chlorophyta</taxon>
        <taxon>Mamiellophyceae</taxon>
        <taxon>Mamiellales</taxon>
        <taxon>Bathycoccaceae</taxon>
        <taxon>Ostreococcus</taxon>
    </lineage>
</organism>
<feature type="region of interest" description="Disordered" evidence="3">
    <location>
        <begin position="1"/>
        <end position="49"/>
    </location>
</feature>
<evidence type="ECO:0000256" key="3">
    <source>
        <dbReference type="SAM" id="MobiDB-lite"/>
    </source>
</evidence>
<sequence length="309" mass="33568">MARSTTVLASVGAPRARRPSALAPRRTLARRGRRPPTPPPRARATTGASCEASTSSVKVTFVDASSGSVIEHVAVAGANLLAAAASAGAVSLEDGGEWCLEGRCGTCAMEILGEEGGHASVFSCRTSVCDRDMAASYALYQYRARSYMDKEIRQIMAHYTPLENQMDDDNNQPPSRPARVEKNIFLPHEGFTRTAEAKPRTVAVRYRCSTALIPRSAFVPDSLATAFDHLPAGSSPKKNDAGRPRERSLDSVPGATARLSREAHQTLRSTPRERASGPLPRTASRGRRHHRDSREYSCSTFNVKDGWYR</sequence>
<dbReference type="InterPro" id="IPR006058">
    <property type="entry name" value="2Fe2S_fd_BS"/>
</dbReference>
<dbReference type="SUPFAM" id="SSF54292">
    <property type="entry name" value="2Fe-2S ferredoxin-like"/>
    <property type="match status" value="1"/>
</dbReference>
<evidence type="ECO:0000256" key="2">
    <source>
        <dbReference type="ARBA" id="ARBA00034078"/>
    </source>
</evidence>
<reference evidence="4" key="1">
    <citation type="submission" date="2017-04" db="EMBL/GenBank/DDBJ databases">
        <title>Population genomics of picophytoplankton unveils novel chromosome hypervariability.</title>
        <authorList>
            <consortium name="DOE Joint Genome Institute"/>
            <person name="Blanc-Mathieu R."/>
            <person name="Krasovec M."/>
            <person name="Hebrard M."/>
            <person name="Yau S."/>
            <person name="Desgranges E."/>
            <person name="Martin J."/>
            <person name="Schackwitz W."/>
            <person name="Kuo A."/>
            <person name="Salin G."/>
            <person name="Donnadieu C."/>
            <person name="Desdevises Y."/>
            <person name="Sanchez-Ferandin S."/>
            <person name="Moreau H."/>
            <person name="Rivals E."/>
            <person name="Grigoriev I.V."/>
            <person name="Grimsley N."/>
            <person name="Eyre-Walker A."/>
            <person name="Piganeau G."/>
        </authorList>
    </citation>
    <scope>NUCLEOTIDE SEQUENCE [LARGE SCALE GENOMIC DNA]</scope>
    <source>
        <strain evidence="4">RCC 1115</strain>
    </source>
</reference>
<keyword evidence="1" id="KW-0408">Iron</keyword>
<dbReference type="EMBL" id="KZ155780">
    <property type="protein sequence ID" value="OUS46761.1"/>
    <property type="molecule type" value="Genomic_DNA"/>
</dbReference>
<comment type="cofactor">
    <cofactor evidence="2">
        <name>[2Fe-2S] cluster</name>
        <dbReference type="ChEBI" id="CHEBI:190135"/>
    </cofactor>
</comment>
<name>A0A1Y5IBA3_OSTTA</name>
<evidence type="ECO:0008006" key="5">
    <source>
        <dbReference type="Google" id="ProtNLM"/>
    </source>
</evidence>
<dbReference type="GO" id="GO:0051537">
    <property type="term" value="F:2 iron, 2 sulfur cluster binding"/>
    <property type="evidence" value="ECO:0007669"/>
    <property type="project" value="UniProtKB-KW"/>
</dbReference>